<dbReference type="Proteomes" id="UP001054252">
    <property type="component" value="Unassembled WGS sequence"/>
</dbReference>
<dbReference type="AlphaFoldDB" id="A0AAV5MWE2"/>
<organism evidence="1 2">
    <name type="scientific">Rubroshorea leprosula</name>
    <dbReference type="NCBI Taxonomy" id="152421"/>
    <lineage>
        <taxon>Eukaryota</taxon>
        <taxon>Viridiplantae</taxon>
        <taxon>Streptophyta</taxon>
        <taxon>Embryophyta</taxon>
        <taxon>Tracheophyta</taxon>
        <taxon>Spermatophyta</taxon>
        <taxon>Magnoliopsida</taxon>
        <taxon>eudicotyledons</taxon>
        <taxon>Gunneridae</taxon>
        <taxon>Pentapetalae</taxon>
        <taxon>rosids</taxon>
        <taxon>malvids</taxon>
        <taxon>Malvales</taxon>
        <taxon>Dipterocarpaceae</taxon>
        <taxon>Rubroshorea</taxon>
    </lineage>
</organism>
<dbReference type="EMBL" id="BPVZ01001146">
    <property type="protein sequence ID" value="GKV53183.1"/>
    <property type="molecule type" value="Genomic_DNA"/>
</dbReference>
<comment type="caution">
    <text evidence="1">The sequence shown here is derived from an EMBL/GenBank/DDBJ whole genome shotgun (WGS) entry which is preliminary data.</text>
</comment>
<keyword evidence="2" id="KW-1185">Reference proteome</keyword>
<evidence type="ECO:0000313" key="2">
    <source>
        <dbReference type="Proteomes" id="UP001054252"/>
    </source>
</evidence>
<evidence type="ECO:0000313" key="1">
    <source>
        <dbReference type="EMBL" id="GKV53183.1"/>
    </source>
</evidence>
<gene>
    <name evidence="1" type="ORF">SLEP1_g59721</name>
</gene>
<sequence>MITSASAITLCVLINQGFEEHTIEKLWVCASVCICAYCLIELIRTAKPSGMILFMFLLSSAIDKTEGHQYWRIVFSVLLVATLLSVSFGQANLRREAEAVNPKPVAEEEITYISVGSSGTISD</sequence>
<protein>
    <submittedName>
        <fullName evidence="1">Uncharacterized protein</fullName>
    </submittedName>
</protein>
<proteinExistence type="predicted"/>
<name>A0AAV5MWE2_9ROSI</name>
<reference evidence="1 2" key="1">
    <citation type="journal article" date="2021" name="Commun. Biol.">
        <title>The genome of Shorea leprosula (Dipterocarpaceae) highlights the ecological relevance of drought in aseasonal tropical rainforests.</title>
        <authorList>
            <person name="Ng K.K.S."/>
            <person name="Kobayashi M.J."/>
            <person name="Fawcett J.A."/>
            <person name="Hatakeyama M."/>
            <person name="Paape T."/>
            <person name="Ng C.H."/>
            <person name="Ang C.C."/>
            <person name="Tnah L.H."/>
            <person name="Lee C.T."/>
            <person name="Nishiyama T."/>
            <person name="Sese J."/>
            <person name="O'Brien M.J."/>
            <person name="Copetti D."/>
            <person name="Mohd Noor M.I."/>
            <person name="Ong R.C."/>
            <person name="Putra M."/>
            <person name="Sireger I.Z."/>
            <person name="Indrioko S."/>
            <person name="Kosugi Y."/>
            <person name="Izuno A."/>
            <person name="Isagi Y."/>
            <person name="Lee S.L."/>
            <person name="Shimizu K.K."/>
        </authorList>
    </citation>
    <scope>NUCLEOTIDE SEQUENCE [LARGE SCALE GENOMIC DNA]</scope>
    <source>
        <strain evidence="1">214</strain>
    </source>
</reference>
<accession>A0AAV5MWE2</accession>